<feature type="transmembrane region" description="Helical" evidence="6">
    <location>
        <begin position="30"/>
        <end position="51"/>
    </location>
</feature>
<evidence type="ECO:0000256" key="3">
    <source>
        <dbReference type="ARBA" id="ARBA00022692"/>
    </source>
</evidence>
<dbReference type="GO" id="GO:0005886">
    <property type="term" value="C:plasma membrane"/>
    <property type="evidence" value="ECO:0007669"/>
    <property type="project" value="UniProtKB-SubCell"/>
</dbReference>
<dbReference type="Pfam" id="PF12698">
    <property type="entry name" value="ABC2_membrane_3"/>
    <property type="match status" value="1"/>
</dbReference>
<dbReference type="Proteomes" id="UP000823636">
    <property type="component" value="Unassembled WGS sequence"/>
</dbReference>
<feature type="transmembrane region" description="Helical" evidence="6">
    <location>
        <begin position="370"/>
        <end position="389"/>
    </location>
</feature>
<evidence type="ECO:0000259" key="7">
    <source>
        <dbReference type="Pfam" id="PF12698"/>
    </source>
</evidence>
<dbReference type="Gene3D" id="3.40.1710.10">
    <property type="entry name" value="abc type-2 transporter like domain"/>
    <property type="match status" value="1"/>
</dbReference>
<accession>A0A9D9E4J6</accession>
<reference evidence="8" key="2">
    <citation type="journal article" date="2021" name="PeerJ">
        <title>Extensive microbial diversity within the chicken gut microbiome revealed by metagenomics and culture.</title>
        <authorList>
            <person name="Gilroy R."/>
            <person name="Ravi A."/>
            <person name="Getino M."/>
            <person name="Pursley I."/>
            <person name="Horton D.L."/>
            <person name="Alikhan N.F."/>
            <person name="Baker D."/>
            <person name="Gharbi K."/>
            <person name="Hall N."/>
            <person name="Watson M."/>
            <person name="Adriaenssens E.M."/>
            <person name="Foster-Nyarko E."/>
            <person name="Jarju S."/>
            <person name="Secka A."/>
            <person name="Antonio M."/>
            <person name="Oren A."/>
            <person name="Chaudhuri R.R."/>
            <person name="La Ragione R."/>
            <person name="Hildebrand F."/>
            <person name="Pallen M.J."/>
        </authorList>
    </citation>
    <scope>NUCLEOTIDE SEQUENCE</scope>
    <source>
        <strain evidence="8">G3-4614</strain>
    </source>
</reference>
<dbReference type="PANTHER" id="PTHR30294:SF46">
    <property type="entry name" value="ABC TRANSPORTER PERMEASE"/>
    <property type="match status" value="1"/>
</dbReference>
<sequence length="413" mass="48038">MKRLIKRLHIGFLNTCRIWRDEYTYVFRDYGVLLFFFALPFAYPVVYALIYNTELVRDVPMAVVDDCRTPLSRQLVRDMDASPDVKNISYCANMEEAKRLMYKRECFGILYIPHDFSKKVMRGEQSPVLMYCDMSMMLNYKSLLIALTDVTLKLGAELQCEALGGDSRKEKQVIMNPIPSSSITLYNPESGYGTFLIPAVLILILQQSLILGIGMLAGGMYEKRRLRFYYYDRSESENRNIIHLIFGKTLCYYSLYIINAIYVLHIVPWLFRFPQNAPQWDIYIFITPFLLASILLGMTLSVFCKERESSFILFVFTSVPFLFLSGITWPDFVMPDFLKLIAQFIPSTFGIKGFVHMNTMGATINDVKGYYLSLWGLSVLYFFTAFLIYKYRIMRDKSLNDTAVHRSVFEQQP</sequence>
<name>A0A9D9E4J6_9BACT</name>
<evidence type="ECO:0000256" key="5">
    <source>
        <dbReference type="ARBA" id="ARBA00023136"/>
    </source>
</evidence>
<dbReference type="AlphaFoldDB" id="A0A9D9E4J6"/>
<dbReference type="GO" id="GO:0140359">
    <property type="term" value="F:ABC-type transporter activity"/>
    <property type="evidence" value="ECO:0007669"/>
    <property type="project" value="InterPro"/>
</dbReference>
<evidence type="ECO:0000313" key="8">
    <source>
        <dbReference type="EMBL" id="MBO8438360.1"/>
    </source>
</evidence>
<feature type="transmembrane region" description="Helical" evidence="6">
    <location>
        <begin position="311"/>
        <end position="329"/>
    </location>
</feature>
<comment type="caution">
    <text evidence="8">The sequence shown here is derived from an EMBL/GenBank/DDBJ whole genome shotgun (WGS) entry which is preliminary data.</text>
</comment>
<feature type="domain" description="ABC-2 type transporter transmembrane" evidence="7">
    <location>
        <begin position="32"/>
        <end position="387"/>
    </location>
</feature>
<evidence type="ECO:0000256" key="6">
    <source>
        <dbReference type="SAM" id="Phobius"/>
    </source>
</evidence>
<comment type="subcellular location">
    <subcellularLocation>
        <location evidence="1">Cell membrane</location>
        <topology evidence="1">Multi-pass membrane protein</topology>
    </subcellularLocation>
</comment>
<dbReference type="InterPro" id="IPR051449">
    <property type="entry name" value="ABC-2_transporter_component"/>
</dbReference>
<keyword evidence="2" id="KW-1003">Cell membrane</keyword>
<organism evidence="8 9">
    <name type="scientific">Candidatus Caccoplasma merdipullorum</name>
    <dbReference type="NCBI Taxonomy" id="2840718"/>
    <lineage>
        <taxon>Bacteria</taxon>
        <taxon>Pseudomonadati</taxon>
        <taxon>Bacteroidota</taxon>
        <taxon>Bacteroidia</taxon>
        <taxon>Bacteroidales</taxon>
        <taxon>Bacteroidaceae</taxon>
        <taxon>Bacteroidaceae incertae sedis</taxon>
        <taxon>Candidatus Caccoplasma</taxon>
    </lineage>
</organism>
<gene>
    <name evidence="8" type="ORF">IAC54_05615</name>
</gene>
<keyword evidence="5 6" id="KW-0472">Membrane</keyword>
<dbReference type="InterPro" id="IPR013525">
    <property type="entry name" value="ABC2_TM"/>
</dbReference>
<evidence type="ECO:0000256" key="1">
    <source>
        <dbReference type="ARBA" id="ARBA00004651"/>
    </source>
</evidence>
<proteinExistence type="predicted"/>
<feature type="transmembrane region" description="Helical" evidence="6">
    <location>
        <begin position="282"/>
        <end position="304"/>
    </location>
</feature>
<evidence type="ECO:0000256" key="4">
    <source>
        <dbReference type="ARBA" id="ARBA00022989"/>
    </source>
</evidence>
<dbReference type="PANTHER" id="PTHR30294">
    <property type="entry name" value="MEMBRANE COMPONENT OF ABC TRANSPORTER YHHJ-RELATED"/>
    <property type="match status" value="1"/>
</dbReference>
<evidence type="ECO:0000313" key="9">
    <source>
        <dbReference type="Proteomes" id="UP000823636"/>
    </source>
</evidence>
<feature type="transmembrane region" description="Helical" evidence="6">
    <location>
        <begin position="241"/>
        <end position="262"/>
    </location>
</feature>
<reference evidence="8" key="1">
    <citation type="submission" date="2020-10" db="EMBL/GenBank/DDBJ databases">
        <authorList>
            <person name="Gilroy R."/>
        </authorList>
    </citation>
    <scope>NUCLEOTIDE SEQUENCE</scope>
    <source>
        <strain evidence="8">G3-4614</strain>
    </source>
</reference>
<feature type="transmembrane region" description="Helical" evidence="6">
    <location>
        <begin position="195"/>
        <end position="221"/>
    </location>
</feature>
<evidence type="ECO:0000256" key="2">
    <source>
        <dbReference type="ARBA" id="ARBA00022475"/>
    </source>
</evidence>
<protein>
    <submittedName>
        <fullName evidence="8">ABC transporter permease</fullName>
    </submittedName>
</protein>
<keyword evidence="3 6" id="KW-0812">Transmembrane</keyword>
<dbReference type="EMBL" id="JADIMW010000063">
    <property type="protein sequence ID" value="MBO8438360.1"/>
    <property type="molecule type" value="Genomic_DNA"/>
</dbReference>
<keyword evidence="4 6" id="KW-1133">Transmembrane helix</keyword>